<evidence type="ECO:0000256" key="7">
    <source>
        <dbReference type="RuleBase" id="RU365068"/>
    </source>
</evidence>
<feature type="compositionally biased region" description="Basic residues" evidence="8">
    <location>
        <begin position="119"/>
        <end position="128"/>
    </location>
</feature>
<comment type="similarity">
    <text evidence="7">Belongs to the DEAD box helicase family.</text>
</comment>
<gene>
    <name evidence="12" type="ORF">ODALV1_LOCUS12445</name>
</gene>
<dbReference type="PANTHER" id="PTHR24031">
    <property type="entry name" value="RNA HELICASE"/>
    <property type="match status" value="1"/>
</dbReference>
<dbReference type="SUPFAM" id="SSF52540">
    <property type="entry name" value="P-loop containing nucleoside triphosphate hydrolases"/>
    <property type="match status" value="2"/>
</dbReference>
<dbReference type="InterPro" id="IPR011545">
    <property type="entry name" value="DEAD/DEAH_box_helicase_dom"/>
</dbReference>
<feature type="region of interest" description="Disordered" evidence="8">
    <location>
        <begin position="76"/>
        <end position="222"/>
    </location>
</feature>
<dbReference type="InterPro" id="IPR014001">
    <property type="entry name" value="Helicase_ATP-bd"/>
</dbReference>
<keyword evidence="2 7" id="KW-0378">Hydrolase</keyword>
<dbReference type="InterPro" id="IPR014014">
    <property type="entry name" value="RNA_helicase_DEAD_Q_motif"/>
</dbReference>
<feature type="domain" description="DEAD-box RNA helicase Q" evidence="11">
    <location>
        <begin position="227"/>
        <end position="255"/>
    </location>
</feature>
<keyword evidence="4 7" id="KW-0067">ATP-binding</keyword>
<feature type="domain" description="Helicase ATP-binding" evidence="9">
    <location>
        <begin position="259"/>
        <end position="456"/>
    </location>
</feature>
<evidence type="ECO:0000256" key="8">
    <source>
        <dbReference type="SAM" id="MobiDB-lite"/>
    </source>
</evidence>
<evidence type="ECO:0000313" key="13">
    <source>
        <dbReference type="Proteomes" id="UP001642540"/>
    </source>
</evidence>
<evidence type="ECO:0000256" key="6">
    <source>
        <dbReference type="PROSITE-ProRule" id="PRU00552"/>
    </source>
</evidence>
<evidence type="ECO:0000256" key="4">
    <source>
        <dbReference type="ARBA" id="ARBA00022840"/>
    </source>
</evidence>
<evidence type="ECO:0000313" key="12">
    <source>
        <dbReference type="EMBL" id="CAL8106713.1"/>
    </source>
</evidence>
<dbReference type="EMBL" id="CAXLJM020000038">
    <property type="protein sequence ID" value="CAL8106713.1"/>
    <property type="molecule type" value="Genomic_DNA"/>
</dbReference>
<accession>A0ABP1QLJ6</accession>
<dbReference type="CDD" id="cd17946">
    <property type="entry name" value="DEADc_DDX24"/>
    <property type="match status" value="1"/>
</dbReference>
<comment type="catalytic activity">
    <reaction evidence="7">
        <text>ATP + H2O = ADP + phosphate + H(+)</text>
        <dbReference type="Rhea" id="RHEA:13065"/>
        <dbReference type="ChEBI" id="CHEBI:15377"/>
        <dbReference type="ChEBI" id="CHEBI:15378"/>
        <dbReference type="ChEBI" id="CHEBI:30616"/>
        <dbReference type="ChEBI" id="CHEBI:43474"/>
        <dbReference type="ChEBI" id="CHEBI:456216"/>
        <dbReference type="EC" id="3.6.4.13"/>
    </reaction>
</comment>
<dbReference type="Proteomes" id="UP001642540">
    <property type="component" value="Unassembled WGS sequence"/>
</dbReference>
<organism evidence="12 13">
    <name type="scientific">Orchesella dallaii</name>
    <dbReference type="NCBI Taxonomy" id="48710"/>
    <lineage>
        <taxon>Eukaryota</taxon>
        <taxon>Metazoa</taxon>
        <taxon>Ecdysozoa</taxon>
        <taxon>Arthropoda</taxon>
        <taxon>Hexapoda</taxon>
        <taxon>Collembola</taxon>
        <taxon>Entomobryomorpha</taxon>
        <taxon>Entomobryoidea</taxon>
        <taxon>Orchesellidae</taxon>
        <taxon>Orchesellinae</taxon>
        <taxon>Orchesella</taxon>
    </lineage>
</organism>
<proteinExistence type="inferred from homology"/>
<evidence type="ECO:0000256" key="3">
    <source>
        <dbReference type="ARBA" id="ARBA00022806"/>
    </source>
</evidence>
<evidence type="ECO:0000256" key="1">
    <source>
        <dbReference type="ARBA" id="ARBA00022741"/>
    </source>
</evidence>
<feature type="region of interest" description="Disordered" evidence="8">
    <location>
        <begin position="692"/>
        <end position="716"/>
    </location>
</feature>
<dbReference type="Gene3D" id="3.40.50.300">
    <property type="entry name" value="P-loop containing nucleotide triphosphate hydrolases"/>
    <property type="match status" value="2"/>
</dbReference>
<feature type="domain" description="Helicase C-terminal" evidence="10">
    <location>
        <begin position="512"/>
        <end position="658"/>
    </location>
</feature>
<evidence type="ECO:0000256" key="2">
    <source>
        <dbReference type="ARBA" id="ARBA00022801"/>
    </source>
</evidence>
<comment type="domain">
    <text evidence="7">The Q motif is unique to and characteristic of the DEAD box family of RNA helicases and controls ATP binding and hydrolysis.</text>
</comment>
<keyword evidence="1 7" id="KW-0547">Nucleotide-binding</keyword>
<keyword evidence="3 7" id="KW-0347">Helicase</keyword>
<name>A0ABP1QLJ6_9HEXA</name>
<keyword evidence="13" id="KW-1185">Reference proteome</keyword>
<comment type="function">
    <text evidence="7">RNA helicase.</text>
</comment>
<feature type="region of interest" description="Disordered" evidence="8">
    <location>
        <begin position="1"/>
        <end position="40"/>
    </location>
</feature>
<dbReference type="Pfam" id="PF00270">
    <property type="entry name" value="DEAD"/>
    <property type="match status" value="1"/>
</dbReference>
<keyword evidence="5 7" id="KW-0694">RNA-binding</keyword>
<dbReference type="SMART" id="SM00487">
    <property type="entry name" value="DEXDc"/>
    <property type="match status" value="1"/>
</dbReference>
<dbReference type="SMART" id="SM00490">
    <property type="entry name" value="HELICc"/>
    <property type="match status" value="1"/>
</dbReference>
<sequence>MKTKKGSKKGGGGASGKSVPAGANRGNQGKQKSKSKKAEWNMVPVGEEFFTDKEFENLVSFEELSDYNVVFKTDGTKEIRTGEDMEEEEQEQVVKGTKRKAEELEEGNGNGDIEDQKKIGKKKQKKKNPRDYEETSQVINTSAGLVIVEEDDIESSTKPEQRGSLKVASAATKSGKDNGVKKVKKQKNSEPKGKKKNGAVTKTTEEELSTSPAEETEVVEENEFEEKEWVKLGVPEVIITALQDKKFNKPTNIQVLTLPAAILGKKDVVGAAETGSGKTLAFAIPIIDGILKRRSLAQQRGSTDDSDEDEDEDGLQALILTPTRELAVQIKNHFDVAAKYTSVKTVVIVGGLASQKQERLLRSKPDVVIATPGRLWELVHEGDPHLSTINQIKYLAIDETDRMVERGHFKELQSILQVLNKDEKHKESRQNFVFSATLAFTHEPPQRLKKMGNKKAKHQAKKVSAKDKLKQIMEMVGLRPNPKIVDITTTKGTCETLVEMQISCSQDYKDYYLYYFLLCHPGRTIVFCNSINCVRRLTNVFFFLQCGEVLPLHSEMHQKMRLRNLERFTANEKGILIATDVAARGLDIQNINHVIHYQVPKTAEGYIHRSGRTARAFKGGIAILMVDPAETTTVKKIFGSLGRDEMLPNFNVDGKVFREIKSRIEMAVKVEKFEHTIRKKLADHNWMEKAKKDMELATSEEDSDSDSGKAGQKKGLMQAKKKLENYKNQLAQMLTDNTFLIKNILTK</sequence>
<dbReference type="InterPro" id="IPR001650">
    <property type="entry name" value="Helicase_C-like"/>
</dbReference>
<dbReference type="PROSITE" id="PS51194">
    <property type="entry name" value="HELICASE_CTER"/>
    <property type="match status" value="1"/>
</dbReference>
<protein>
    <recommendedName>
        <fullName evidence="7">ATP-dependent RNA helicase</fullName>
        <ecNumber evidence="7">3.6.4.13</ecNumber>
    </recommendedName>
</protein>
<dbReference type="CDD" id="cd18787">
    <property type="entry name" value="SF2_C_DEAD"/>
    <property type="match status" value="1"/>
</dbReference>
<evidence type="ECO:0000259" key="11">
    <source>
        <dbReference type="PROSITE" id="PS51195"/>
    </source>
</evidence>
<dbReference type="Pfam" id="PF00271">
    <property type="entry name" value="Helicase_C"/>
    <property type="match status" value="1"/>
</dbReference>
<feature type="short sequence motif" description="Q motif" evidence="6">
    <location>
        <begin position="227"/>
        <end position="255"/>
    </location>
</feature>
<evidence type="ECO:0000259" key="10">
    <source>
        <dbReference type="PROSITE" id="PS51194"/>
    </source>
</evidence>
<reference evidence="12 13" key="1">
    <citation type="submission" date="2024-08" db="EMBL/GenBank/DDBJ databases">
        <authorList>
            <person name="Cucini C."/>
            <person name="Frati F."/>
        </authorList>
    </citation>
    <scope>NUCLEOTIDE SEQUENCE [LARGE SCALE GENOMIC DNA]</scope>
</reference>
<evidence type="ECO:0000256" key="5">
    <source>
        <dbReference type="ARBA" id="ARBA00022884"/>
    </source>
</evidence>
<dbReference type="EC" id="3.6.4.13" evidence="7"/>
<dbReference type="InterPro" id="IPR027417">
    <property type="entry name" value="P-loop_NTPase"/>
</dbReference>
<dbReference type="PROSITE" id="PS51192">
    <property type="entry name" value="HELICASE_ATP_BIND_1"/>
    <property type="match status" value="1"/>
</dbReference>
<dbReference type="PROSITE" id="PS51195">
    <property type="entry name" value="Q_MOTIF"/>
    <property type="match status" value="1"/>
</dbReference>
<evidence type="ECO:0000259" key="9">
    <source>
        <dbReference type="PROSITE" id="PS51192"/>
    </source>
</evidence>
<comment type="caution">
    <text evidence="12">The sequence shown here is derived from an EMBL/GenBank/DDBJ whole genome shotgun (WGS) entry which is preliminary data.</text>
</comment>